<feature type="transmembrane region" description="Helical" evidence="7">
    <location>
        <begin position="365"/>
        <end position="388"/>
    </location>
</feature>
<dbReference type="PIRSF" id="PIRSF006066">
    <property type="entry name" value="HI0050"/>
    <property type="match status" value="1"/>
</dbReference>
<feature type="transmembrane region" description="Helical" evidence="7">
    <location>
        <begin position="340"/>
        <end position="359"/>
    </location>
</feature>
<evidence type="ECO:0000256" key="7">
    <source>
        <dbReference type="RuleBase" id="RU369079"/>
    </source>
</evidence>
<dbReference type="AlphaFoldDB" id="A0A1I3JQL5"/>
<evidence type="ECO:0000256" key="1">
    <source>
        <dbReference type="ARBA" id="ARBA00004429"/>
    </source>
</evidence>
<evidence type="ECO:0000313" key="10">
    <source>
        <dbReference type="Proteomes" id="UP000199630"/>
    </source>
</evidence>
<comment type="subunit">
    <text evidence="7">The complex comprises the extracytoplasmic solute receptor protein and the two transmembrane proteins.</text>
</comment>
<dbReference type="STRING" id="588602.SAMN04487991_0432"/>
<feature type="domain" description="TRAP C4-dicarboxylate transport system permease DctM subunit" evidence="8">
    <location>
        <begin position="11"/>
        <end position="424"/>
    </location>
</feature>
<dbReference type="OrthoDB" id="9790209at2"/>
<comment type="function">
    <text evidence="7">Part of the tripartite ATP-independent periplasmic (TRAP) transport system.</text>
</comment>
<protein>
    <recommendedName>
        <fullName evidence="7">TRAP transporter large permease protein</fullName>
    </recommendedName>
</protein>
<reference evidence="10" key="1">
    <citation type="submission" date="2016-10" db="EMBL/GenBank/DDBJ databases">
        <authorList>
            <person name="Varghese N."/>
            <person name="Submissions S."/>
        </authorList>
    </citation>
    <scope>NUCLEOTIDE SEQUENCE [LARGE SCALE GENOMIC DNA]</scope>
    <source>
        <strain evidence="10">DSM 26471</strain>
    </source>
</reference>
<name>A0A1I3JQL5_9RHOB</name>
<feature type="transmembrane region" description="Helical" evidence="7">
    <location>
        <begin position="6"/>
        <end position="39"/>
    </location>
</feature>
<feature type="transmembrane region" description="Helical" evidence="7">
    <location>
        <begin position="311"/>
        <end position="333"/>
    </location>
</feature>
<keyword evidence="5 7" id="KW-1133">Transmembrane helix</keyword>
<keyword evidence="2" id="KW-1003">Cell membrane</keyword>
<dbReference type="GO" id="GO:0005886">
    <property type="term" value="C:plasma membrane"/>
    <property type="evidence" value="ECO:0007669"/>
    <property type="project" value="UniProtKB-SubCell"/>
</dbReference>
<comment type="subcellular location">
    <subcellularLocation>
        <location evidence="1 7">Cell inner membrane</location>
        <topology evidence="1 7">Multi-pass membrane protein</topology>
    </subcellularLocation>
</comment>
<keyword evidence="7" id="KW-0813">Transport</keyword>
<dbReference type="GO" id="GO:0022857">
    <property type="term" value="F:transmembrane transporter activity"/>
    <property type="evidence" value="ECO:0007669"/>
    <property type="project" value="UniProtKB-UniRule"/>
</dbReference>
<keyword evidence="4 7" id="KW-0812">Transmembrane</keyword>
<evidence type="ECO:0000256" key="6">
    <source>
        <dbReference type="ARBA" id="ARBA00023136"/>
    </source>
</evidence>
<feature type="transmembrane region" description="Helical" evidence="7">
    <location>
        <begin position="60"/>
        <end position="79"/>
    </location>
</feature>
<dbReference type="InterPro" id="IPR010656">
    <property type="entry name" value="DctM"/>
</dbReference>
<keyword evidence="6 7" id="KW-0472">Membrane</keyword>
<dbReference type="EMBL" id="FORH01000001">
    <property type="protein sequence ID" value="SFI62547.1"/>
    <property type="molecule type" value="Genomic_DNA"/>
</dbReference>
<proteinExistence type="inferred from homology"/>
<feature type="transmembrane region" description="Helical" evidence="7">
    <location>
        <begin position="180"/>
        <end position="203"/>
    </location>
</feature>
<feature type="transmembrane region" description="Helical" evidence="7">
    <location>
        <begin position="145"/>
        <end position="168"/>
    </location>
</feature>
<dbReference type="InterPro" id="IPR004681">
    <property type="entry name" value="TRAP_DctM"/>
</dbReference>
<comment type="similarity">
    <text evidence="7">Belongs to the TRAP transporter large permease family.</text>
</comment>
<feature type="transmembrane region" description="Helical" evidence="7">
    <location>
        <begin position="400"/>
        <end position="428"/>
    </location>
</feature>
<dbReference type="PANTHER" id="PTHR33362:SF5">
    <property type="entry name" value="C4-DICARBOXYLATE TRAP TRANSPORTER LARGE PERMEASE PROTEIN DCTM"/>
    <property type="match status" value="1"/>
</dbReference>
<evidence type="ECO:0000256" key="4">
    <source>
        <dbReference type="ARBA" id="ARBA00022692"/>
    </source>
</evidence>
<evidence type="ECO:0000256" key="3">
    <source>
        <dbReference type="ARBA" id="ARBA00022519"/>
    </source>
</evidence>
<organism evidence="9 10">
    <name type="scientific">Celeribacter neptunius</name>
    <dbReference type="NCBI Taxonomy" id="588602"/>
    <lineage>
        <taxon>Bacteria</taxon>
        <taxon>Pseudomonadati</taxon>
        <taxon>Pseudomonadota</taxon>
        <taxon>Alphaproteobacteria</taxon>
        <taxon>Rhodobacterales</taxon>
        <taxon>Roseobacteraceae</taxon>
        <taxon>Celeribacter</taxon>
    </lineage>
</organism>
<evidence type="ECO:0000256" key="2">
    <source>
        <dbReference type="ARBA" id="ARBA00022475"/>
    </source>
</evidence>
<dbReference type="Proteomes" id="UP000199630">
    <property type="component" value="Unassembled WGS sequence"/>
</dbReference>
<keyword evidence="3 7" id="KW-0997">Cell inner membrane</keyword>
<keyword evidence="10" id="KW-1185">Reference proteome</keyword>
<sequence>MDRETVMLVGFIALFLMMAIRVPIAIAMSLVGIGGFAAVVGPTQALRLVSLSPLSTATTYHLGMIPMFILMGSFATRSGMSHELFRAAGAWLGHRRGGLALATIASCAGFAAISGSSIATAATLTKVALPEMRRVGYSDSVSSGVIAAGGTVGILIPPSIVLAVYGIITEQDIGKLFIAGLVPGILAVALYMLTVTAISYLRPQEMPVGEKQGWAERFKSLREVWAIALLFLLVVGGIYAGVVTPTEAAALGAVGALVIGLARRRLSWEDIKYCLVDSLRISISIFFVFIGALLFSYFLAITRAPQQVAEYLTALPLTPMMIMVLILLLYLVLGCVLDSMAMVVLTVPILFPVVTGLGFDPIWFGVMVVMAIELGLITPPIGMNVFVINSVERNIGLTTIYRGLVPFIAIDLVRVALLLFFPGIALFLPNMM</sequence>
<dbReference type="Pfam" id="PF06808">
    <property type="entry name" value="DctM"/>
    <property type="match status" value="1"/>
</dbReference>
<dbReference type="RefSeq" id="WP_090056534.1">
    <property type="nucleotide sequence ID" value="NZ_FORH01000001.1"/>
</dbReference>
<feature type="transmembrane region" description="Helical" evidence="7">
    <location>
        <begin position="224"/>
        <end position="242"/>
    </location>
</feature>
<evidence type="ECO:0000313" key="9">
    <source>
        <dbReference type="EMBL" id="SFI62547.1"/>
    </source>
</evidence>
<evidence type="ECO:0000256" key="5">
    <source>
        <dbReference type="ARBA" id="ARBA00022989"/>
    </source>
</evidence>
<feature type="transmembrane region" description="Helical" evidence="7">
    <location>
        <begin position="99"/>
        <end position="124"/>
    </location>
</feature>
<gene>
    <name evidence="9" type="ORF">SAMN04487991_0432</name>
</gene>
<dbReference type="PANTHER" id="PTHR33362">
    <property type="entry name" value="SIALIC ACID TRAP TRANSPORTER PERMEASE PROTEIN SIAT-RELATED"/>
    <property type="match status" value="1"/>
</dbReference>
<dbReference type="NCBIfam" id="TIGR00786">
    <property type="entry name" value="dctM"/>
    <property type="match status" value="1"/>
</dbReference>
<feature type="transmembrane region" description="Helical" evidence="7">
    <location>
        <begin position="278"/>
        <end position="299"/>
    </location>
</feature>
<accession>A0A1I3JQL5</accession>
<evidence type="ECO:0000259" key="8">
    <source>
        <dbReference type="Pfam" id="PF06808"/>
    </source>
</evidence>